<feature type="compositionally biased region" description="Basic and acidic residues" evidence="1">
    <location>
        <begin position="1"/>
        <end position="25"/>
    </location>
</feature>
<protein>
    <submittedName>
        <fullName evidence="2">Uncharacterized protein</fullName>
    </submittedName>
</protein>
<dbReference type="AlphaFoldDB" id="A0A2C9ULW4"/>
<name>A0A2C9ULW4_MANES</name>
<evidence type="ECO:0000313" key="2">
    <source>
        <dbReference type="EMBL" id="OAY32060.1"/>
    </source>
</evidence>
<gene>
    <name evidence="2" type="ORF">MANES_14G163100</name>
</gene>
<organism evidence="2">
    <name type="scientific">Manihot esculenta</name>
    <name type="common">Cassava</name>
    <name type="synonym">Jatropha manihot</name>
    <dbReference type="NCBI Taxonomy" id="3983"/>
    <lineage>
        <taxon>Eukaryota</taxon>
        <taxon>Viridiplantae</taxon>
        <taxon>Streptophyta</taxon>
        <taxon>Embryophyta</taxon>
        <taxon>Tracheophyta</taxon>
        <taxon>Spermatophyta</taxon>
        <taxon>Magnoliopsida</taxon>
        <taxon>eudicotyledons</taxon>
        <taxon>Gunneridae</taxon>
        <taxon>Pentapetalae</taxon>
        <taxon>rosids</taxon>
        <taxon>fabids</taxon>
        <taxon>Malpighiales</taxon>
        <taxon>Euphorbiaceae</taxon>
        <taxon>Crotonoideae</taxon>
        <taxon>Manihoteae</taxon>
        <taxon>Manihot</taxon>
    </lineage>
</organism>
<proteinExistence type="predicted"/>
<sequence>MRVTMEARKERNEQKEKEEQQELQKVRRKNQSKTRSSIDPVAKDLIRESITGAANTSSTTIGGGGQENKGHSVEVVEDVLVFSRSVPKMDSSLE</sequence>
<reference evidence="2" key="1">
    <citation type="submission" date="2016-02" db="EMBL/GenBank/DDBJ databases">
        <title>WGS assembly of Manihot esculenta.</title>
        <authorList>
            <person name="Bredeson J.V."/>
            <person name="Prochnik S.E."/>
            <person name="Lyons J.B."/>
            <person name="Schmutz J."/>
            <person name="Grimwood J."/>
            <person name="Vrebalov J."/>
            <person name="Bart R.S."/>
            <person name="Amuge T."/>
            <person name="Ferguson M.E."/>
            <person name="Green R."/>
            <person name="Putnam N."/>
            <person name="Stites J."/>
            <person name="Rounsley S."/>
            <person name="Rokhsar D.S."/>
        </authorList>
    </citation>
    <scope>NUCLEOTIDE SEQUENCE [LARGE SCALE GENOMIC DNA]</scope>
    <source>
        <tissue evidence="2">Leaf</tissue>
    </source>
</reference>
<accession>A0A2C9ULW4</accession>
<evidence type="ECO:0000256" key="1">
    <source>
        <dbReference type="SAM" id="MobiDB-lite"/>
    </source>
</evidence>
<feature type="region of interest" description="Disordered" evidence="1">
    <location>
        <begin position="1"/>
        <end position="73"/>
    </location>
</feature>
<dbReference type="EMBL" id="CM004400">
    <property type="protein sequence ID" value="OAY32060.1"/>
    <property type="molecule type" value="Genomic_DNA"/>
</dbReference>